<organism evidence="1 2">
    <name type="scientific">Aspergillus keveii</name>
    <dbReference type="NCBI Taxonomy" id="714993"/>
    <lineage>
        <taxon>Eukaryota</taxon>
        <taxon>Fungi</taxon>
        <taxon>Dikarya</taxon>
        <taxon>Ascomycota</taxon>
        <taxon>Pezizomycotina</taxon>
        <taxon>Eurotiomycetes</taxon>
        <taxon>Eurotiomycetidae</taxon>
        <taxon>Eurotiales</taxon>
        <taxon>Aspergillaceae</taxon>
        <taxon>Aspergillus</taxon>
        <taxon>Aspergillus subgen. Nidulantes</taxon>
    </lineage>
</organism>
<protein>
    <submittedName>
        <fullName evidence="1">Uncharacterized protein</fullName>
    </submittedName>
</protein>
<dbReference type="PANTHER" id="PTHR37540:SF10">
    <property type="entry name" value="SIGMA-70 REGION 2 FAMILY PROTEIN"/>
    <property type="match status" value="1"/>
</dbReference>
<accession>A0ABR4FU51</accession>
<proteinExistence type="predicted"/>
<evidence type="ECO:0000313" key="1">
    <source>
        <dbReference type="EMBL" id="KAL2786801.1"/>
    </source>
</evidence>
<name>A0ABR4FU51_9EURO</name>
<comment type="caution">
    <text evidence="1">The sequence shown here is derived from an EMBL/GenBank/DDBJ whole genome shotgun (WGS) entry which is preliminary data.</text>
</comment>
<reference evidence="1 2" key="1">
    <citation type="submission" date="2024-07" db="EMBL/GenBank/DDBJ databases">
        <title>Section-level genome sequencing and comparative genomics of Aspergillus sections Usti and Cavernicolus.</title>
        <authorList>
            <consortium name="Lawrence Berkeley National Laboratory"/>
            <person name="Nybo J.L."/>
            <person name="Vesth T.C."/>
            <person name="Theobald S."/>
            <person name="Frisvad J.C."/>
            <person name="Larsen T.O."/>
            <person name="Kjaerboelling I."/>
            <person name="Rothschild-Mancinelli K."/>
            <person name="Lyhne E.K."/>
            <person name="Kogle M.E."/>
            <person name="Barry K."/>
            <person name="Clum A."/>
            <person name="Na H."/>
            <person name="Ledsgaard L."/>
            <person name="Lin J."/>
            <person name="Lipzen A."/>
            <person name="Kuo A."/>
            <person name="Riley R."/>
            <person name="Mondo S."/>
            <person name="Labutti K."/>
            <person name="Haridas S."/>
            <person name="Pangalinan J."/>
            <person name="Salamov A.A."/>
            <person name="Simmons B.A."/>
            <person name="Magnuson J.K."/>
            <person name="Chen J."/>
            <person name="Drula E."/>
            <person name="Henrissat B."/>
            <person name="Wiebenga A."/>
            <person name="Lubbers R.J."/>
            <person name="Gomes A.C."/>
            <person name="Makela M.R."/>
            <person name="Stajich J."/>
            <person name="Grigoriev I.V."/>
            <person name="Mortensen U.H."/>
            <person name="De Vries R.P."/>
            <person name="Baker S.E."/>
            <person name="Andersen M.R."/>
        </authorList>
    </citation>
    <scope>NUCLEOTIDE SEQUENCE [LARGE SCALE GENOMIC DNA]</scope>
    <source>
        <strain evidence="1 2">CBS 209.92</strain>
    </source>
</reference>
<dbReference type="EMBL" id="JBFTWV010000110">
    <property type="protein sequence ID" value="KAL2786801.1"/>
    <property type="molecule type" value="Genomic_DNA"/>
</dbReference>
<dbReference type="Proteomes" id="UP001610563">
    <property type="component" value="Unassembled WGS sequence"/>
</dbReference>
<gene>
    <name evidence="1" type="ORF">BJX66DRAFT_341847</name>
</gene>
<sequence>MSALYLASNKHLESIRRPEKGPFSPPFWTLQSMEYYSSCEVHPLHWQTVQHIIKQRGGISTLKLYGLGWLVSVSGVISAINTDCKPPFPLVYPDGKPIIYRAPLQAFGIQQPPRHVALRSHGFQQLALLYPPVKGTIIRVLLDLSEMAQVLNHVAGELRCGDRLLTLIGDIRLTVVHRLCSLPKEQEHPRPSLIFHRCDCTPGQQLETATTIYIIARRSALLYTVSVVIPLPQTSLLHRKMTLKIQDYMLQLVACGSNRERSHPPPPPPAELEILLWCSVIAGICADSTLYFDTRAWFVAQAKNFCGRLEISTWEELLVLLQSFCWLDSASNEAGRALWSEIETIA</sequence>
<evidence type="ECO:0000313" key="2">
    <source>
        <dbReference type="Proteomes" id="UP001610563"/>
    </source>
</evidence>
<dbReference type="PANTHER" id="PTHR37540">
    <property type="entry name" value="TRANSCRIPTION FACTOR (ACR-2), PUTATIVE-RELATED-RELATED"/>
    <property type="match status" value="1"/>
</dbReference>
<keyword evidence="2" id="KW-1185">Reference proteome</keyword>